<dbReference type="Pfam" id="PF02371">
    <property type="entry name" value="Transposase_20"/>
    <property type="match status" value="1"/>
</dbReference>
<dbReference type="AlphaFoldDB" id="A0A074KW44"/>
<organism evidence="3 4">
    <name type="scientific">Anditalea andensis</name>
    <dbReference type="NCBI Taxonomy" id="1048983"/>
    <lineage>
        <taxon>Bacteria</taxon>
        <taxon>Pseudomonadati</taxon>
        <taxon>Bacteroidota</taxon>
        <taxon>Cytophagia</taxon>
        <taxon>Cytophagales</taxon>
        <taxon>Cytophagaceae</taxon>
        <taxon>Anditalea</taxon>
    </lineage>
</organism>
<evidence type="ECO:0000313" key="3">
    <source>
        <dbReference type="EMBL" id="KEO71843.1"/>
    </source>
</evidence>
<dbReference type="GO" id="GO:0006313">
    <property type="term" value="P:DNA transposition"/>
    <property type="evidence" value="ECO:0007669"/>
    <property type="project" value="InterPro"/>
</dbReference>
<reference evidence="3 4" key="1">
    <citation type="submission" date="2014-04" db="EMBL/GenBank/DDBJ databases">
        <title>Characterization and application of a salt tolerant electro-active bacterium.</title>
        <authorList>
            <person name="Yang L."/>
            <person name="Wei S."/>
            <person name="Tay Q.X.M."/>
        </authorList>
    </citation>
    <scope>NUCLEOTIDE SEQUENCE [LARGE SCALE GENOMIC DNA]</scope>
    <source>
        <strain evidence="3 4">LY1</strain>
    </source>
</reference>
<dbReference type="PANTHER" id="PTHR33055:SF13">
    <property type="entry name" value="TRANSPOSASE"/>
    <property type="match status" value="1"/>
</dbReference>
<feature type="domain" description="Transposase IS116/IS110/IS902 C-terminal" evidence="2">
    <location>
        <begin position="86"/>
        <end position="171"/>
    </location>
</feature>
<dbReference type="EMBL" id="JMIH01000035">
    <property type="protein sequence ID" value="KEO71843.1"/>
    <property type="molecule type" value="Genomic_DNA"/>
</dbReference>
<evidence type="ECO:0000259" key="2">
    <source>
        <dbReference type="Pfam" id="PF02371"/>
    </source>
</evidence>
<dbReference type="InterPro" id="IPR003346">
    <property type="entry name" value="Transposase_20"/>
</dbReference>
<feature type="coiled-coil region" evidence="1">
    <location>
        <begin position="45"/>
        <end position="76"/>
    </location>
</feature>
<evidence type="ECO:0000313" key="4">
    <source>
        <dbReference type="Proteomes" id="UP000027821"/>
    </source>
</evidence>
<keyword evidence="1" id="KW-0175">Coiled coil</keyword>
<dbReference type="PANTHER" id="PTHR33055">
    <property type="entry name" value="TRANSPOSASE FOR INSERTION SEQUENCE ELEMENT IS1111A"/>
    <property type="match status" value="1"/>
</dbReference>
<proteinExistence type="predicted"/>
<comment type="caution">
    <text evidence="3">The sequence shown here is derived from an EMBL/GenBank/DDBJ whole genome shotgun (WGS) entry which is preliminary data.</text>
</comment>
<name>A0A074KW44_9BACT</name>
<gene>
    <name evidence="3" type="ORF">EL17_21030</name>
</gene>
<dbReference type="GO" id="GO:0004803">
    <property type="term" value="F:transposase activity"/>
    <property type="evidence" value="ECO:0007669"/>
    <property type="project" value="InterPro"/>
</dbReference>
<dbReference type="eggNOG" id="COG3547">
    <property type="taxonomic scope" value="Bacteria"/>
</dbReference>
<dbReference type="GO" id="GO:0003677">
    <property type="term" value="F:DNA binding"/>
    <property type="evidence" value="ECO:0007669"/>
    <property type="project" value="InterPro"/>
</dbReference>
<dbReference type="InterPro" id="IPR047650">
    <property type="entry name" value="Transpos_IS110"/>
</dbReference>
<keyword evidence="4" id="KW-1185">Reference proteome</keyword>
<protein>
    <recommendedName>
        <fullName evidence="2">Transposase IS116/IS110/IS902 C-terminal domain-containing protein</fullName>
    </recommendedName>
</protein>
<sequence>MSPWRPLSKNIYRLRLLTRQLEDFNNQRTVFLNQLHALSHSAYPFKQVEKNLNKLIRELEKGIANINTAIEKLIKDDEKPANRVNKILKIKGVGIKTIAVLLAETNGYETFENQGQLVSYSGYDIVENQSGKHNGRTKMSKKGNHHIRRAMHLPAFGVVRYQEGPFKALYERLIAKGKTEMQAYVAVQRKLLILIWALWKKDQEYDPLYHINHLECSGNDESKSFFSLRSEGSTKKVGPEKTSPTVDELPCKESPLFAIVNLIKTFKNYLEFKTVPQLAVRCSFFRLSFKKEGLVTVSCRVWCLNCFRLNSTKLFSRRLKNCFIKSYSGFLRTPLLLQHQSQSLNMMNPILSSLKLFLSLFLYSNS</sequence>
<evidence type="ECO:0000256" key="1">
    <source>
        <dbReference type="SAM" id="Coils"/>
    </source>
</evidence>
<accession>A0A074KW44</accession>
<dbReference type="Proteomes" id="UP000027821">
    <property type="component" value="Unassembled WGS sequence"/>
</dbReference>